<dbReference type="Proteomes" id="UP000805704">
    <property type="component" value="Chromosome 9"/>
</dbReference>
<reference evidence="1" key="1">
    <citation type="submission" date="2020-04" db="EMBL/GenBank/DDBJ databases">
        <title>A chromosome-scale assembly and high-density genetic map of the yellow drum (Nibea albiflora) genome.</title>
        <authorList>
            <person name="Xu D."/>
            <person name="Zhang W."/>
            <person name="Chen R."/>
            <person name="Tan P."/>
            <person name="Wang L."/>
            <person name="Song H."/>
            <person name="Tian L."/>
            <person name="Zhu Q."/>
            <person name="Wang B."/>
        </authorList>
    </citation>
    <scope>NUCLEOTIDE SEQUENCE</scope>
    <source>
        <strain evidence="1">ZJHYS-2018</strain>
    </source>
</reference>
<gene>
    <name evidence="1" type="primary">CD74</name>
    <name evidence="1" type="ORF">GBF38_002462</name>
</gene>
<comment type="caution">
    <text evidence="1">The sequence shown here is derived from an EMBL/GenBank/DDBJ whole genome shotgun (WGS) entry which is preliminary data.</text>
</comment>
<organism evidence="1 2">
    <name type="scientific">Nibea albiflora</name>
    <name type="common">Yellow drum</name>
    <name type="synonym">Corvina albiflora</name>
    <dbReference type="NCBI Taxonomy" id="240163"/>
    <lineage>
        <taxon>Eukaryota</taxon>
        <taxon>Metazoa</taxon>
        <taxon>Chordata</taxon>
        <taxon>Craniata</taxon>
        <taxon>Vertebrata</taxon>
        <taxon>Euteleostomi</taxon>
        <taxon>Actinopterygii</taxon>
        <taxon>Neopterygii</taxon>
        <taxon>Teleostei</taxon>
        <taxon>Neoteleostei</taxon>
        <taxon>Acanthomorphata</taxon>
        <taxon>Eupercaria</taxon>
        <taxon>Sciaenidae</taxon>
        <taxon>Nibea</taxon>
    </lineage>
</organism>
<sequence length="175" mass="19424">MSDPETPNQPLLQAATNVPAAQRGNSYRAYKVAGLTLLACLLIAGQAMIAYFLLNQRSDIKSLEEQNSNLQAEMTKGRSAPRQVTDCQLEAAGKKPVRVPGFHPSCDERGLYQPQQCFMTHCWCVNPANGQEIPGTIKNGQVSCSAAFIAADEIASRDQQWFKPKIMIRYNFRNF</sequence>
<accession>A0ACB7EDS2</accession>
<keyword evidence="2" id="KW-1185">Reference proteome</keyword>
<protein>
    <submittedName>
        <fullName evidence="1">H-2 class II histocompatibility antigen gamma chain</fullName>
    </submittedName>
</protein>
<dbReference type="EMBL" id="CM024797">
    <property type="protein sequence ID" value="KAG8000247.1"/>
    <property type="molecule type" value="Genomic_DNA"/>
</dbReference>
<proteinExistence type="predicted"/>
<name>A0ACB7EDS2_NIBAL</name>
<evidence type="ECO:0000313" key="1">
    <source>
        <dbReference type="EMBL" id="KAG8000247.1"/>
    </source>
</evidence>
<evidence type="ECO:0000313" key="2">
    <source>
        <dbReference type="Proteomes" id="UP000805704"/>
    </source>
</evidence>